<feature type="region of interest" description="Disordered" evidence="1">
    <location>
        <begin position="124"/>
        <end position="147"/>
    </location>
</feature>
<dbReference type="Proteomes" id="UP000308802">
    <property type="component" value="Unassembled WGS sequence"/>
</dbReference>
<sequence>MSEYTYTSTSVTSTIPSSEQSTTPTHTQLREKIPLHLTRLANKVDETLKAETIYHEWCHHAMIHVYKLEVKQQCIFEYEPWRAIDEEIQMFGLWKHDMLFAVLGLQQHVKALHMGLEEMYEMLGKEEQEEEEGGEEEEEDEEDEPWYKARYDSPVQQEVMVNVLEYLKARDAVSYDEVEVDEDDMCSFFEISEEEWLQDMKPVMEWVDKHEGRPFKDGLSPT</sequence>
<feature type="non-terminal residue" evidence="2">
    <location>
        <position position="222"/>
    </location>
</feature>
<protein>
    <submittedName>
        <fullName evidence="2">Uncharacterized protein</fullName>
    </submittedName>
</protein>
<accession>A0A4S9A1V8</accession>
<name>A0A4S9A1V8_AURPU</name>
<proteinExistence type="predicted"/>
<dbReference type="EMBL" id="QZAO01000201">
    <property type="protein sequence ID" value="THW72905.1"/>
    <property type="molecule type" value="Genomic_DNA"/>
</dbReference>
<gene>
    <name evidence="2" type="ORF">D6D19_06115</name>
</gene>
<comment type="caution">
    <text evidence="2">The sequence shown here is derived from an EMBL/GenBank/DDBJ whole genome shotgun (WGS) entry which is preliminary data.</text>
</comment>
<feature type="compositionally biased region" description="Acidic residues" evidence="1">
    <location>
        <begin position="127"/>
        <end position="144"/>
    </location>
</feature>
<dbReference type="AlphaFoldDB" id="A0A4S9A1V8"/>
<evidence type="ECO:0000313" key="2">
    <source>
        <dbReference type="EMBL" id="THW72905.1"/>
    </source>
</evidence>
<reference evidence="2 3" key="1">
    <citation type="submission" date="2018-10" db="EMBL/GenBank/DDBJ databases">
        <title>Fifty Aureobasidium pullulans genomes reveal a recombining polyextremotolerant generalist.</title>
        <authorList>
            <person name="Gostincar C."/>
            <person name="Turk M."/>
            <person name="Zajc J."/>
            <person name="Gunde-Cimerman N."/>
        </authorList>
    </citation>
    <scope>NUCLEOTIDE SEQUENCE [LARGE SCALE GENOMIC DNA]</scope>
    <source>
        <strain evidence="2 3">EXF-10659</strain>
    </source>
</reference>
<feature type="compositionally biased region" description="Low complexity" evidence="1">
    <location>
        <begin position="1"/>
        <end position="18"/>
    </location>
</feature>
<organism evidence="2 3">
    <name type="scientific">Aureobasidium pullulans</name>
    <name type="common">Black yeast</name>
    <name type="synonym">Pullularia pullulans</name>
    <dbReference type="NCBI Taxonomy" id="5580"/>
    <lineage>
        <taxon>Eukaryota</taxon>
        <taxon>Fungi</taxon>
        <taxon>Dikarya</taxon>
        <taxon>Ascomycota</taxon>
        <taxon>Pezizomycotina</taxon>
        <taxon>Dothideomycetes</taxon>
        <taxon>Dothideomycetidae</taxon>
        <taxon>Dothideales</taxon>
        <taxon>Saccotheciaceae</taxon>
        <taxon>Aureobasidium</taxon>
    </lineage>
</organism>
<feature type="region of interest" description="Disordered" evidence="1">
    <location>
        <begin position="1"/>
        <end position="28"/>
    </location>
</feature>
<evidence type="ECO:0000256" key="1">
    <source>
        <dbReference type="SAM" id="MobiDB-lite"/>
    </source>
</evidence>
<evidence type="ECO:0000313" key="3">
    <source>
        <dbReference type="Proteomes" id="UP000308802"/>
    </source>
</evidence>